<dbReference type="RefSeq" id="WP_009032315.1">
    <property type="nucleotide sequence ID" value="NZ_ALWO02000023.1"/>
</dbReference>
<dbReference type="AlphaFoldDB" id="S2E1I3"/>
<keyword evidence="6" id="KW-1185">Reference proteome</keyword>
<gene>
    <name evidence="5" type="ORF">A33Q_0975</name>
</gene>
<evidence type="ECO:0000256" key="3">
    <source>
        <dbReference type="ARBA" id="ARBA00022729"/>
    </source>
</evidence>
<dbReference type="PANTHER" id="PTHR30024">
    <property type="entry name" value="ALIPHATIC SULFONATES-BINDING PROTEIN-RELATED"/>
    <property type="match status" value="1"/>
</dbReference>
<accession>S2E1I3</accession>
<keyword evidence="3" id="KW-0732">Signal</keyword>
<dbReference type="STRING" id="1189612.A33Q_0975"/>
<dbReference type="InterPro" id="IPR054364">
    <property type="entry name" value="Ca3427-like_PBP2"/>
</dbReference>
<dbReference type="Pfam" id="PF22384">
    <property type="entry name" value="PBP2_Ca3427_like"/>
    <property type="match status" value="1"/>
</dbReference>
<dbReference type="GO" id="GO:0042597">
    <property type="term" value="C:periplasmic space"/>
    <property type="evidence" value="ECO:0007669"/>
    <property type="project" value="UniProtKB-SubCell"/>
</dbReference>
<reference evidence="5 6" key="1">
    <citation type="journal article" date="2013" name="Genome Announc.">
        <title>Draft Genome Sequence of Indibacter alkaliphilus Strain LW1T, Isolated from Lonar Lake, a Haloalkaline Lake in the Buldana District of Maharashtra, India.</title>
        <authorList>
            <person name="Singh A."/>
            <person name="Kumar Jangir P."/>
            <person name="Sharma R."/>
            <person name="Singh A."/>
            <person name="Kumar Pinnaka A."/>
            <person name="Shivaji S."/>
        </authorList>
    </citation>
    <scope>NUCLEOTIDE SEQUENCE [LARGE SCALE GENOMIC DNA]</scope>
    <source>
        <strain evidence="6">CCUG 57479 / KCTC 22604 / LW1</strain>
    </source>
</reference>
<evidence type="ECO:0000313" key="5">
    <source>
        <dbReference type="EMBL" id="EOZ98321.1"/>
    </source>
</evidence>
<evidence type="ECO:0000256" key="1">
    <source>
        <dbReference type="ARBA" id="ARBA00004418"/>
    </source>
</evidence>
<dbReference type="eggNOG" id="COG0715">
    <property type="taxonomic scope" value="Bacteria"/>
</dbReference>
<comment type="similarity">
    <text evidence="2">Belongs to the bacterial solute-binding protein SsuA/TauA family.</text>
</comment>
<evidence type="ECO:0000313" key="6">
    <source>
        <dbReference type="Proteomes" id="UP000006073"/>
    </source>
</evidence>
<sequence>MDKITITGVPEHFNFPWVEIIKSQPFLDKELELQWQDESKGSGAMNKALREETTDLAIVLTESFVKDKIEGNPSRIVGLHVASPLNWGIHVSGKSKINQLEELKNAPFLISRFGSGSHLMAFLLAKREGWDTQNLSFEVIGNLDGAKKSFQSSIPKIFLWEKFTTKPLVDLGLFKRIGEVPTPWPCFVIAARPEVLENHPEEIKTLIEMVYQKSSKVKADPNSIPLISDKYGVSQEDISAWIQQTEWQNSSEINRSMLVETMSILKELGLIEKTLSADYFIDQRFVNLI</sequence>
<organism evidence="5 6">
    <name type="scientific">Indibacter alkaliphilus (strain CCUG 57479 / KCTC 22604 / LW1)</name>
    <dbReference type="NCBI Taxonomy" id="1189612"/>
    <lineage>
        <taxon>Bacteria</taxon>
        <taxon>Pseudomonadati</taxon>
        <taxon>Bacteroidota</taxon>
        <taxon>Cytophagia</taxon>
        <taxon>Cytophagales</taxon>
        <taxon>Cyclobacteriaceae</taxon>
    </lineage>
</organism>
<dbReference type="Proteomes" id="UP000006073">
    <property type="component" value="Unassembled WGS sequence"/>
</dbReference>
<dbReference type="CDD" id="cd13637">
    <property type="entry name" value="PBP2_Ca3427_like"/>
    <property type="match status" value="1"/>
</dbReference>
<dbReference type="SUPFAM" id="SSF53850">
    <property type="entry name" value="Periplasmic binding protein-like II"/>
    <property type="match status" value="1"/>
</dbReference>
<dbReference type="Gene3D" id="3.40.190.10">
    <property type="entry name" value="Periplasmic binding protein-like II"/>
    <property type="match status" value="2"/>
</dbReference>
<name>S2E1I3_INDAL</name>
<dbReference type="PANTHER" id="PTHR30024:SF47">
    <property type="entry name" value="TAURINE-BINDING PERIPLASMIC PROTEIN"/>
    <property type="match status" value="1"/>
</dbReference>
<feature type="domain" description="Ca3427-like PBP 2" evidence="4">
    <location>
        <begin position="93"/>
        <end position="180"/>
    </location>
</feature>
<comment type="caution">
    <text evidence="5">The sequence shown here is derived from an EMBL/GenBank/DDBJ whole genome shotgun (WGS) entry which is preliminary data.</text>
</comment>
<protein>
    <recommendedName>
        <fullName evidence="4">Ca3427-like PBP 2 domain-containing protein</fullName>
    </recommendedName>
</protein>
<dbReference type="OrthoDB" id="6191474at2"/>
<dbReference type="EMBL" id="ALWO02000023">
    <property type="protein sequence ID" value="EOZ98321.1"/>
    <property type="molecule type" value="Genomic_DNA"/>
</dbReference>
<evidence type="ECO:0000256" key="2">
    <source>
        <dbReference type="ARBA" id="ARBA00010742"/>
    </source>
</evidence>
<comment type="subcellular location">
    <subcellularLocation>
        <location evidence="1">Periplasm</location>
    </subcellularLocation>
</comment>
<proteinExistence type="inferred from homology"/>
<evidence type="ECO:0000259" key="4">
    <source>
        <dbReference type="Pfam" id="PF22384"/>
    </source>
</evidence>